<comment type="caution">
    <text evidence="1">The sequence shown here is derived from an EMBL/GenBank/DDBJ whole genome shotgun (WGS) entry which is preliminary data.</text>
</comment>
<dbReference type="EMBL" id="AODM01000058">
    <property type="protein sequence ID" value="EUJ48694.1"/>
    <property type="molecule type" value="Genomic_DNA"/>
</dbReference>
<dbReference type="AlphaFoldDB" id="W7D8A0"/>
<sequence>MDVKIINEHVFEDNEHFRILKERVPGVVDEIKDQAYDMQAGESHSFSRSIFDAQGLVDFSYEMRIVENEDTNDDKCIELVKCEAIVKF</sequence>
<proteinExistence type="predicted"/>
<evidence type="ECO:0000313" key="2">
    <source>
        <dbReference type="Proteomes" id="UP000019241"/>
    </source>
</evidence>
<protein>
    <submittedName>
        <fullName evidence="1">Uncharacterized protein</fullName>
    </submittedName>
</protein>
<accession>W7D8A0</accession>
<dbReference type="PATRIC" id="fig|1265822.4.peg.3488"/>
<gene>
    <name evidence="1" type="ORF">MCOL2_17152</name>
</gene>
<organism evidence="1 2">
    <name type="scientific">Listeria fleischmannii FSL S10-1203</name>
    <dbReference type="NCBI Taxonomy" id="1265822"/>
    <lineage>
        <taxon>Bacteria</taxon>
        <taxon>Bacillati</taxon>
        <taxon>Bacillota</taxon>
        <taxon>Bacilli</taxon>
        <taxon>Bacillales</taxon>
        <taxon>Listeriaceae</taxon>
        <taxon>Listeria</taxon>
    </lineage>
</organism>
<dbReference type="Proteomes" id="UP000019241">
    <property type="component" value="Unassembled WGS sequence"/>
</dbReference>
<reference evidence="1 2" key="1">
    <citation type="submission" date="2012-12" db="EMBL/GenBank/DDBJ databases">
        <title>Novel taxa of Listeriaceae from agricultural environments in the United States.</title>
        <authorList>
            <person name="den Bakker H.C."/>
            <person name="Allred A."/>
            <person name="Warchocki S."/>
            <person name="Wright E.M."/>
            <person name="Burrell A."/>
            <person name="Nightingale K.K."/>
            <person name="Kephart D."/>
            <person name="Wiedmann M."/>
        </authorList>
    </citation>
    <scope>NUCLEOTIDE SEQUENCE [LARGE SCALE GENOMIC DNA]</scope>
    <source>
        <strain evidence="1 2">FSL S10-1203</strain>
    </source>
</reference>
<evidence type="ECO:0000313" key="1">
    <source>
        <dbReference type="EMBL" id="EUJ48694.1"/>
    </source>
</evidence>
<name>W7D8A0_9LIST</name>